<reference evidence="1 2" key="1">
    <citation type="submission" date="2020-02" db="EMBL/GenBank/DDBJ databases">
        <authorList>
            <person name="Ma Q."/>
            <person name="Huang Y."/>
            <person name="Song X."/>
            <person name="Pei D."/>
        </authorList>
    </citation>
    <scope>NUCLEOTIDE SEQUENCE [LARGE SCALE GENOMIC DNA]</scope>
    <source>
        <strain evidence="1">Sxm20200214</strain>
        <tissue evidence="1">Leaf</tissue>
    </source>
</reference>
<dbReference type="Pfam" id="PF01344">
    <property type="entry name" value="Kelch_1"/>
    <property type="match status" value="1"/>
</dbReference>
<accession>A0A8X7NQA3</accession>
<dbReference type="OrthoDB" id="45365at2759"/>
<evidence type="ECO:0000313" key="1">
    <source>
        <dbReference type="EMBL" id="KAG2238084.1"/>
    </source>
</evidence>
<dbReference type="EMBL" id="JAAMPC010001636">
    <property type="protein sequence ID" value="KAG2238084.1"/>
    <property type="molecule type" value="Genomic_DNA"/>
</dbReference>
<dbReference type="Gene3D" id="2.120.10.80">
    <property type="entry name" value="Kelch-type beta propeller"/>
    <property type="match status" value="1"/>
</dbReference>
<dbReference type="InterPro" id="IPR006652">
    <property type="entry name" value="Kelch_1"/>
</dbReference>
<dbReference type="AlphaFoldDB" id="A0A8X7NQA3"/>
<protein>
    <submittedName>
        <fullName evidence="1">Uncharacterized protein</fullName>
    </submittedName>
</protein>
<dbReference type="InterPro" id="IPR015915">
    <property type="entry name" value="Kelch-typ_b-propeller"/>
</dbReference>
<gene>
    <name evidence="1" type="ORF">Bca52824_092657</name>
</gene>
<sequence>MCAYDSIPILTNYAGSFSARDQIAPEKFWSRYPFPVLHVHLCPVLQWLVLIYTSLAEDQRIMLGPALWSWTVVFTHAREAPSMRVARVFPSACVVDEKIYVAGGCEDLTLIL</sequence>
<keyword evidence="2" id="KW-1185">Reference proteome</keyword>
<organism evidence="1 2">
    <name type="scientific">Brassica carinata</name>
    <name type="common">Ethiopian mustard</name>
    <name type="synonym">Abyssinian cabbage</name>
    <dbReference type="NCBI Taxonomy" id="52824"/>
    <lineage>
        <taxon>Eukaryota</taxon>
        <taxon>Viridiplantae</taxon>
        <taxon>Streptophyta</taxon>
        <taxon>Embryophyta</taxon>
        <taxon>Tracheophyta</taxon>
        <taxon>Spermatophyta</taxon>
        <taxon>Magnoliopsida</taxon>
        <taxon>eudicotyledons</taxon>
        <taxon>Gunneridae</taxon>
        <taxon>Pentapetalae</taxon>
        <taxon>rosids</taxon>
        <taxon>malvids</taxon>
        <taxon>Brassicales</taxon>
        <taxon>Brassicaceae</taxon>
        <taxon>Brassiceae</taxon>
        <taxon>Brassica</taxon>
    </lineage>
</organism>
<dbReference type="Proteomes" id="UP000886595">
    <property type="component" value="Unassembled WGS sequence"/>
</dbReference>
<dbReference type="SUPFAM" id="SSF117281">
    <property type="entry name" value="Kelch motif"/>
    <property type="match status" value="1"/>
</dbReference>
<comment type="caution">
    <text evidence="1">The sequence shown here is derived from an EMBL/GenBank/DDBJ whole genome shotgun (WGS) entry which is preliminary data.</text>
</comment>
<name>A0A8X7NQA3_BRACI</name>
<proteinExistence type="predicted"/>
<evidence type="ECO:0000313" key="2">
    <source>
        <dbReference type="Proteomes" id="UP000886595"/>
    </source>
</evidence>